<organism evidence="2 3">
    <name type="scientific">Vitis vinifera</name>
    <name type="common">Grape</name>
    <dbReference type="NCBI Taxonomy" id="29760"/>
    <lineage>
        <taxon>Eukaryota</taxon>
        <taxon>Viridiplantae</taxon>
        <taxon>Streptophyta</taxon>
        <taxon>Embryophyta</taxon>
        <taxon>Tracheophyta</taxon>
        <taxon>Spermatophyta</taxon>
        <taxon>Magnoliopsida</taxon>
        <taxon>eudicotyledons</taxon>
        <taxon>Gunneridae</taxon>
        <taxon>Pentapetalae</taxon>
        <taxon>rosids</taxon>
        <taxon>Vitales</taxon>
        <taxon>Vitaceae</taxon>
        <taxon>Viteae</taxon>
        <taxon>Vitis</taxon>
    </lineage>
</organism>
<name>A0A438K078_VITVI</name>
<accession>A0A438K078</accession>
<gene>
    <name evidence="2" type="ORF">CK203_011946</name>
    <name evidence="1" type="ORF">CK203_087998</name>
</gene>
<dbReference type="Proteomes" id="UP000288805">
    <property type="component" value="Unassembled WGS sequence"/>
</dbReference>
<reference evidence="2 3" key="1">
    <citation type="journal article" date="2018" name="PLoS Genet.">
        <title>Population sequencing reveals clonal diversity and ancestral inbreeding in the grapevine cultivar Chardonnay.</title>
        <authorList>
            <person name="Roach M.J."/>
            <person name="Johnson D.L."/>
            <person name="Bohlmann J."/>
            <person name="van Vuuren H.J."/>
            <person name="Jones S.J."/>
            <person name="Pretorius I.S."/>
            <person name="Schmidt S.A."/>
            <person name="Borneman A.R."/>
        </authorList>
    </citation>
    <scope>NUCLEOTIDE SEQUENCE [LARGE SCALE GENOMIC DNA]</scope>
    <source>
        <strain evidence="3">cv. Chardonnay</strain>
        <strain evidence="2">I10V1</strain>
        <tissue evidence="2">Leaf</tissue>
    </source>
</reference>
<evidence type="ECO:0000313" key="2">
    <source>
        <dbReference type="EMBL" id="RVX14616.1"/>
    </source>
</evidence>
<protein>
    <submittedName>
        <fullName evidence="2">Uncharacterized protein</fullName>
    </submittedName>
</protein>
<sequence>MTLLNCFIPFSLEGEESCVGLYLLLLTIQNSLSLTPNLYFLQAFQVKNNISRFSGFVWHENEVKKERYMFEKGT</sequence>
<dbReference type="EMBL" id="QGNW01000020">
    <property type="protein sequence ID" value="RVX14616.1"/>
    <property type="molecule type" value="Genomic_DNA"/>
</dbReference>
<dbReference type="AlphaFoldDB" id="A0A438K078"/>
<evidence type="ECO:0000313" key="1">
    <source>
        <dbReference type="EMBL" id="RVW50209.1"/>
    </source>
</evidence>
<proteinExistence type="predicted"/>
<dbReference type="EMBL" id="QGNW01001206">
    <property type="protein sequence ID" value="RVW50209.1"/>
    <property type="molecule type" value="Genomic_DNA"/>
</dbReference>
<evidence type="ECO:0000313" key="3">
    <source>
        <dbReference type="Proteomes" id="UP000288805"/>
    </source>
</evidence>
<comment type="caution">
    <text evidence="2">The sequence shown here is derived from an EMBL/GenBank/DDBJ whole genome shotgun (WGS) entry which is preliminary data.</text>
</comment>